<dbReference type="InterPro" id="IPR028082">
    <property type="entry name" value="Peripla_BP_I"/>
</dbReference>
<dbReference type="EMBL" id="CP036150">
    <property type="protein sequence ID" value="QEN09959.1"/>
    <property type="molecule type" value="Genomic_DNA"/>
</dbReference>
<comment type="subcellular location">
    <subcellularLocation>
        <location evidence="1">Cell envelope</location>
    </subcellularLocation>
</comment>
<comment type="similarity">
    <text evidence="2">Belongs to the bacterial solute-binding protein 2 family.</text>
</comment>
<dbReference type="GO" id="GO:0030313">
    <property type="term" value="C:cell envelope"/>
    <property type="evidence" value="ECO:0007669"/>
    <property type="project" value="UniProtKB-SubCell"/>
</dbReference>
<dbReference type="SUPFAM" id="SSF53822">
    <property type="entry name" value="Periplasmic binding protein-like I"/>
    <property type="match status" value="1"/>
</dbReference>
<organism evidence="5 6">
    <name type="scientific">Oceanispirochaeta crateris</name>
    <dbReference type="NCBI Taxonomy" id="2518645"/>
    <lineage>
        <taxon>Bacteria</taxon>
        <taxon>Pseudomonadati</taxon>
        <taxon>Spirochaetota</taxon>
        <taxon>Spirochaetia</taxon>
        <taxon>Spirochaetales</taxon>
        <taxon>Spirochaetaceae</taxon>
        <taxon>Oceanispirochaeta</taxon>
    </lineage>
</organism>
<dbReference type="AlphaFoldDB" id="A0A5C1QRW2"/>
<gene>
    <name evidence="5" type="ORF">EXM22_16780</name>
</gene>
<reference evidence="5 6" key="1">
    <citation type="submission" date="2019-02" db="EMBL/GenBank/DDBJ databases">
        <title>Complete Genome Sequence and Methylome Analysis of free living Spirochaetas.</title>
        <authorList>
            <person name="Fomenkov A."/>
            <person name="Dubinina G."/>
            <person name="Leshcheva N."/>
            <person name="Mikheeva N."/>
            <person name="Grabovich M."/>
            <person name="Vincze T."/>
            <person name="Roberts R.J."/>
        </authorList>
    </citation>
    <scope>NUCLEOTIDE SEQUENCE [LARGE SCALE GENOMIC DNA]</scope>
    <source>
        <strain evidence="5 6">K2</strain>
    </source>
</reference>
<dbReference type="KEGG" id="ock:EXM22_16780"/>
<evidence type="ECO:0000313" key="6">
    <source>
        <dbReference type="Proteomes" id="UP000324209"/>
    </source>
</evidence>
<dbReference type="Pfam" id="PF13407">
    <property type="entry name" value="Peripla_BP_4"/>
    <property type="match status" value="1"/>
</dbReference>
<evidence type="ECO:0000259" key="4">
    <source>
        <dbReference type="Pfam" id="PF13407"/>
    </source>
</evidence>
<dbReference type="Gene3D" id="3.40.50.2300">
    <property type="match status" value="2"/>
</dbReference>
<evidence type="ECO:0000256" key="1">
    <source>
        <dbReference type="ARBA" id="ARBA00004196"/>
    </source>
</evidence>
<keyword evidence="6" id="KW-1185">Reference proteome</keyword>
<dbReference type="PANTHER" id="PTHR46847">
    <property type="entry name" value="D-ALLOSE-BINDING PERIPLASMIC PROTEIN-RELATED"/>
    <property type="match status" value="1"/>
</dbReference>
<accession>A0A5C1QRW2</accession>
<dbReference type="InterPro" id="IPR025997">
    <property type="entry name" value="SBP_2_dom"/>
</dbReference>
<dbReference type="Proteomes" id="UP000324209">
    <property type="component" value="Chromosome"/>
</dbReference>
<feature type="domain" description="Periplasmic binding protein" evidence="4">
    <location>
        <begin position="25"/>
        <end position="287"/>
    </location>
</feature>
<keyword evidence="3" id="KW-0732">Signal</keyword>
<proteinExistence type="inferred from homology"/>
<protein>
    <submittedName>
        <fullName evidence="5">Sugar ABC transporter substrate-binding protein</fullName>
    </submittedName>
</protein>
<evidence type="ECO:0000313" key="5">
    <source>
        <dbReference type="EMBL" id="QEN09959.1"/>
    </source>
</evidence>
<evidence type="ECO:0000256" key="3">
    <source>
        <dbReference type="ARBA" id="ARBA00022729"/>
    </source>
</evidence>
<dbReference type="PANTHER" id="PTHR46847:SF1">
    <property type="entry name" value="D-ALLOSE-BINDING PERIPLASMIC PROTEIN-RELATED"/>
    <property type="match status" value="1"/>
</dbReference>
<sequence length="307" mass="32799">MLLLMPMLAMAKGAQEEVKDDRPVVGLIMKSLANEFFMAMEEGAQAYAAEDGTFKLITMGMNSETDFDSQVNAVDTLITQGVDLIVLAPADSAGMVAPVKRAIDAGVTVINFDVTLDKDALKAAGLPEEFLFVGPDNTDGAEMVGNYLGEKLGDGGKVFILEGNPGADNAKQRKNGFMKSIATHNLELLASNTAHWETEEANTLMTNLLTKHPDVQGVMCANDSMALGVVRALEAAGRSDVQVVGFDNIPAVKDLILNDKMLATVHMDGAEMAILAFNAGFEILAGERENLGWVQSPLILADKAFFE</sequence>
<dbReference type="CDD" id="cd19970">
    <property type="entry name" value="PBP1_ABC_sugar_binding-like"/>
    <property type="match status" value="1"/>
</dbReference>
<name>A0A5C1QRW2_9SPIO</name>
<dbReference type="OrthoDB" id="6196975at2"/>
<evidence type="ECO:0000256" key="2">
    <source>
        <dbReference type="ARBA" id="ARBA00007639"/>
    </source>
</evidence>
<dbReference type="GO" id="GO:0030246">
    <property type="term" value="F:carbohydrate binding"/>
    <property type="evidence" value="ECO:0007669"/>
    <property type="project" value="UniProtKB-ARBA"/>
</dbReference>